<organism evidence="13 14">
    <name type="scientific">Ichthyophthirius multifiliis</name>
    <name type="common">White spot disease agent</name>
    <name type="synonym">Ich</name>
    <dbReference type="NCBI Taxonomy" id="5932"/>
    <lineage>
        <taxon>Eukaryota</taxon>
        <taxon>Sar</taxon>
        <taxon>Alveolata</taxon>
        <taxon>Ciliophora</taxon>
        <taxon>Intramacronucleata</taxon>
        <taxon>Oligohymenophorea</taxon>
        <taxon>Hymenostomatida</taxon>
        <taxon>Ophryoglenina</taxon>
        <taxon>Ichthyophthirius</taxon>
    </lineage>
</organism>
<keyword evidence="3" id="KW-0444">Lipid biosynthesis</keyword>
<evidence type="ECO:0000256" key="4">
    <source>
        <dbReference type="ARBA" id="ARBA00022679"/>
    </source>
</evidence>
<dbReference type="OrthoDB" id="40021at2759"/>
<gene>
    <name evidence="13" type="ORF">IMG5_126990</name>
</gene>
<dbReference type="EC" id="2.7.7.14" evidence="10"/>
<evidence type="ECO:0000313" key="14">
    <source>
        <dbReference type="Proteomes" id="UP000008983"/>
    </source>
</evidence>
<evidence type="ECO:0000313" key="13">
    <source>
        <dbReference type="EMBL" id="EGR30650.1"/>
    </source>
</evidence>
<keyword evidence="4" id="KW-0808">Transferase</keyword>
<dbReference type="NCBIfam" id="TIGR00125">
    <property type="entry name" value="cyt_tran_rel"/>
    <property type="match status" value="2"/>
</dbReference>
<keyword evidence="5" id="KW-0548">Nucleotidyltransferase</keyword>
<evidence type="ECO:0000256" key="9">
    <source>
        <dbReference type="ARBA" id="ARBA00024191"/>
    </source>
</evidence>
<protein>
    <recommendedName>
        <fullName evidence="10">ethanolamine-phosphate cytidylyltransferase</fullName>
        <ecNumber evidence="10">2.7.7.14</ecNumber>
    </recommendedName>
    <alternativeName>
        <fullName evidence="11">CTP:phosphoethanolamine cytidylyltransferase</fullName>
    </alternativeName>
</protein>
<dbReference type="AlphaFoldDB" id="G0QVV5"/>
<dbReference type="GO" id="GO:0004306">
    <property type="term" value="F:ethanolamine-phosphate cytidylyltransferase activity"/>
    <property type="evidence" value="ECO:0007669"/>
    <property type="project" value="UniProtKB-EC"/>
</dbReference>
<dbReference type="InterPro" id="IPR044608">
    <property type="entry name" value="Ect1/PCYT2"/>
</dbReference>
<evidence type="ECO:0000259" key="12">
    <source>
        <dbReference type="Pfam" id="PF01467"/>
    </source>
</evidence>
<proteinExistence type="inferred from homology"/>
<evidence type="ECO:0000256" key="11">
    <source>
        <dbReference type="ARBA" id="ARBA00031473"/>
    </source>
</evidence>
<evidence type="ECO:0000256" key="6">
    <source>
        <dbReference type="ARBA" id="ARBA00023098"/>
    </source>
</evidence>
<dbReference type="GO" id="GO:0005737">
    <property type="term" value="C:cytoplasm"/>
    <property type="evidence" value="ECO:0007669"/>
    <property type="project" value="TreeGrafter"/>
</dbReference>
<feature type="domain" description="Cytidyltransferase-like" evidence="12">
    <location>
        <begin position="61"/>
        <end position="186"/>
    </location>
</feature>
<evidence type="ECO:0000256" key="3">
    <source>
        <dbReference type="ARBA" id="ARBA00022516"/>
    </source>
</evidence>
<dbReference type="STRING" id="857967.G0QVV5"/>
<name>G0QVV5_ICHMU</name>
<evidence type="ECO:0000256" key="5">
    <source>
        <dbReference type="ARBA" id="ARBA00022695"/>
    </source>
</evidence>
<dbReference type="InterPro" id="IPR014729">
    <property type="entry name" value="Rossmann-like_a/b/a_fold"/>
</dbReference>
<dbReference type="PANTHER" id="PTHR45780:SF2">
    <property type="entry name" value="ETHANOLAMINE-PHOSPHATE CYTIDYLYLTRANSFERASE"/>
    <property type="match status" value="1"/>
</dbReference>
<evidence type="ECO:0000256" key="7">
    <source>
        <dbReference type="ARBA" id="ARBA00023209"/>
    </source>
</evidence>
<dbReference type="OMA" id="THPCETH"/>
<evidence type="ECO:0000256" key="10">
    <source>
        <dbReference type="ARBA" id="ARBA00024221"/>
    </source>
</evidence>
<keyword evidence="6" id="KW-0443">Lipid metabolism</keyword>
<sequence>MMKTRKVIMNLKSINKDADIKIAQLNDFLNFHYTQLKQSEQKIIQIPLYPPLKLPKVKRLYVDGVFDLTHSGHFNAIRQAKQLCETLVLGVVSQEEVLKRKGPPVLNYEERVGIARACKWVDEIFENAPYDPSLELLDQLNCSHVAHGDDMILLPDGRDQYWEFKEKGRFVMFKRTEGISTTDIVGRLLLMTKTEPSLNIKKIRKMSGEQGLEANGSFDMIHIGHISTLQKAKEFGNYLIVGLHDDDVISDKKGNSFPILSLQERVLSILAIKYVDEVIIGAPWDINTTKIQEI</sequence>
<dbReference type="CDD" id="cd02174">
    <property type="entry name" value="CCT"/>
    <property type="match status" value="1"/>
</dbReference>
<dbReference type="InterPro" id="IPR041723">
    <property type="entry name" value="CCT"/>
</dbReference>
<reference evidence="13 14" key="1">
    <citation type="submission" date="2011-07" db="EMBL/GenBank/DDBJ databases">
        <authorList>
            <person name="Coyne R."/>
            <person name="Brami D."/>
            <person name="Johnson J."/>
            <person name="Hostetler J."/>
            <person name="Hannick L."/>
            <person name="Clark T."/>
            <person name="Cassidy-Hanley D."/>
            <person name="Inman J."/>
        </authorList>
    </citation>
    <scope>NUCLEOTIDE SEQUENCE [LARGE SCALE GENOMIC DNA]</scope>
    <source>
        <strain evidence="13 14">G5</strain>
    </source>
</reference>
<evidence type="ECO:0000256" key="8">
    <source>
        <dbReference type="ARBA" id="ARBA00023264"/>
    </source>
</evidence>
<dbReference type="InParanoid" id="G0QVV5"/>
<dbReference type="FunCoup" id="G0QVV5">
    <property type="interactions" value="182"/>
</dbReference>
<evidence type="ECO:0000256" key="1">
    <source>
        <dbReference type="ARBA" id="ARBA00005189"/>
    </source>
</evidence>
<dbReference type="GeneID" id="14906767"/>
<accession>G0QVV5</accession>
<dbReference type="Gene3D" id="3.40.50.620">
    <property type="entry name" value="HUPs"/>
    <property type="match status" value="2"/>
</dbReference>
<keyword evidence="14" id="KW-1185">Reference proteome</keyword>
<dbReference type="PANTHER" id="PTHR45780">
    <property type="entry name" value="ETHANOLAMINE-PHOSPHATE CYTIDYLYLTRANSFERASE"/>
    <property type="match status" value="1"/>
</dbReference>
<dbReference type="EMBL" id="GL983964">
    <property type="protein sequence ID" value="EGR30650.1"/>
    <property type="molecule type" value="Genomic_DNA"/>
</dbReference>
<dbReference type="Pfam" id="PF01467">
    <property type="entry name" value="CTP_transf_like"/>
    <property type="match status" value="2"/>
</dbReference>
<comment type="pathway">
    <text evidence="1">Lipid metabolism.</text>
</comment>
<dbReference type="RefSeq" id="XP_004032237.1">
    <property type="nucleotide sequence ID" value="XM_004032189.1"/>
</dbReference>
<evidence type="ECO:0000256" key="2">
    <source>
        <dbReference type="ARBA" id="ARBA00010101"/>
    </source>
</evidence>
<dbReference type="InterPro" id="IPR004821">
    <property type="entry name" value="Cyt_trans-like"/>
</dbReference>
<comment type="pathway">
    <text evidence="9">Phospholipid metabolism; phosphatidylethanolamine biosynthesis; phosphatidylethanolamine from ethanolamine: step 2/3.</text>
</comment>
<keyword evidence="7" id="KW-0594">Phospholipid biosynthesis</keyword>
<dbReference type="Proteomes" id="UP000008983">
    <property type="component" value="Unassembled WGS sequence"/>
</dbReference>
<dbReference type="UniPathway" id="UPA00558">
    <property type="reaction ID" value="UER00742"/>
</dbReference>
<comment type="similarity">
    <text evidence="2">Belongs to the cytidylyltransferase family.</text>
</comment>
<dbReference type="eggNOG" id="KOG2803">
    <property type="taxonomic scope" value="Eukaryota"/>
</dbReference>
<dbReference type="GO" id="GO:0006646">
    <property type="term" value="P:phosphatidylethanolamine biosynthetic process"/>
    <property type="evidence" value="ECO:0007669"/>
    <property type="project" value="UniProtKB-UniPathway"/>
</dbReference>
<dbReference type="SUPFAM" id="SSF52374">
    <property type="entry name" value="Nucleotidylyl transferase"/>
    <property type="match status" value="2"/>
</dbReference>
<keyword evidence="8" id="KW-1208">Phospholipid metabolism</keyword>
<feature type="domain" description="Cytidyltransferase-like" evidence="12">
    <location>
        <begin position="215"/>
        <end position="288"/>
    </location>
</feature>